<feature type="compositionally biased region" description="Basic residues" evidence="1">
    <location>
        <begin position="94"/>
        <end position="105"/>
    </location>
</feature>
<feature type="region of interest" description="Disordered" evidence="1">
    <location>
        <begin position="130"/>
        <end position="287"/>
    </location>
</feature>
<feature type="compositionally biased region" description="Polar residues" evidence="1">
    <location>
        <begin position="192"/>
        <end position="208"/>
    </location>
</feature>
<feature type="compositionally biased region" description="Low complexity" evidence="1">
    <location>
        <begin position="134"/>
        <end position="152"/>
    </location>
</feature>
<gene>
    <name evidence="3" type="ORF">N8I84_21385</name>
</gene>
<keyword evidence="2" id="KW-0812">Transmembrane</keyword>
<evidence type="ECO:0000313" key="3">
    <source>
        <dbReference type="EMBL" id="UXY24610.1"/>
    </source>
</evidence>
<keyword evidence="4" id="KW-1185">Reference proteome</keyword>
<feature type="compositionally biased region" description="Low complexity" evidence="1">
    <location>
        <begin position="209"/>
        <end position="220"/>
    </location>
</feature>
<feature type="compositionally biased region" description="Low complexity" evidence="1">
    <location>
        <begin position="230"/>
        <end position="263"/>
    </location>
</feature>
<dbReference type="RefSeq" id="WP_263234846.1">
    <property type="nucleotide sequence ID" value="NZ_CP106793.1"/>
</dbReference>
<keyword evidence="2" id="KW-1133">Transmembrane helix</keyword>
<feature type="compositionally biased region" description="Low complexity" evidence="1">
    <location>
        <begin position="271"/>
        <end position="287"/>
    </location>
</feature>
<feature type="transmembrane region" description="Helical" evidence="2">
    <location>
        <begin position="109"/>
        <end position="127"/>
    </location>
</feature>
<reference evidence="3" key="1">
    <citation type="submission" date="2022-10" db="EMBL/GenBank/DDBJ databases">
        <authorList>
            <person name="Mo P."/>
        </authorList>
    </citation>
    <scope>NUCLEOTIDE SEQUENCE</scope>
    <source>
        <strain evidence="3">HUAS 13-4</strain>
    </source>
</reference>
<evidence type="ECO:0000313" key="4">
    <source>
        <dbReference type="Proteomes" id="UP001061298"/>
    </source>
</evidence>
<sequence>MDYCSSCRRHLNGALVCPGCGAYAPDIAPVTADGHTAPGPATTATPVMEATAATTAWEFAAPDIDGDPDIDEAPHAGPPADLTGPTRRTEGRAARRRRLARWKKTQRKALVATAVALVGGGLTVASMDRHTADRAQAAPAPEASALGGAEEPTSLYSSPAPPRSGTPGSGAPRAAHTPTAQSPAADLARLSSPGSAHATSSAAQPDTVTSSRTTHTTGTTGAAGTGTSGTGHTTANSPSQSGTDSSSSSSSTGTSQHPSSPTTGTGGGTDPGTSQTTPSPAATSPSQVCLLVVCLG</sequence>
<dbReference type="EMBL" id="CP106793">
    <property type="protein sequence ID" value="UXY24610.1"/>
    <property type="molecule type" value="Genomic_DNA"/>
</dbReference>
<name>A0ABY6ED60_9ACTN</name>
<feature type="region of interest" description="Disordered" evidence="1">
    <location>
        <begin position="65"/>
        <end position="105"/>
    </location>
</feature>
<proteinExistence type="predicted"/>
<protein>
    <recommendedName>
        <fullName evidence="5">Zinc ribbon domain-containing protein</fullName>
    </recommendedName>
</protein>
<organism evidence="3 4">
    <name type="scientific">Streptomyces cynarae</name>
    <dbReference type="NCBI Taxonomy" id="2981134"/>
    <lineage>
        <taxon>Bacteria</taxon>
        <taxon>Bacillati</taxon>
        <taxon>Actinomycetota</taxon>
        <taxon>Actinomycetes</taxon>
        <taxon>Kitasatosporales</taxon>
        <taxon>Streptomycetaceae</taxon>
        <taxon>Streptomyces</taxon>
    </lineage>
</organism>
<keyword evidence="2" id="KW-0472">Membrane</keyword>
<evidence type="ECO:0000256" key="2">
    <source>
        <dbReference type="SAM" id="Phobius"/>
    </source>
</evidence>
<evidence type="ECO:0000256" key="1">
    <source>
        <dbReference type="SAM" id="MobiDB-lite"/>
    </source>
</evidence>
<dbReference type="Proteomes" id="UP001061298">
    <property type="component" value="Chromosome"/>
</dbReference>
<evidence type="ECO:0008006" key="5">
    <source>
        <dbReference type="Google" id="ProtNLM"/>
    </source>
</evidence>
<accession>A0ABY6ED60</accession>